<dbReference type="Proteomes" id="UP001178507">
    <property type="component" value="Unassembled WGS sequence"/>
</dbReference>
<accession>A0AA36HWF7</accession>
<proteinExistence type="predicted"/>
<feature type="transmembrane region" description="Helical" evidence="1">
    <location>
        <begin position="29"/>
        <end position="48"/>
    </location>
</feature>
<protein>
    <submittedName>
        <fullName evidence="2">Uncharacterized protein</fullName>
    </submittedName>
</protein>
<evidence type="ECO:0000256" key="1">
    <source>
        <dbReference type="SAM" id="Phobius"/>
    </source>
</evidence>
<evidence type="ECO:0000313" key="2">
    <source>
        <dbReference type="EMBL" id="CAJ1376045.1"/>
    </source>
</evidence>
<keyword evidence="1" id="KW-0472">Membrane</keyword>
<dbReference type="AlphaFoldDB" id="A0AA36HWF7"/>
<dbReference type="EMBL" id="CAUJNA010000358">
    <property type="protein sequence ID" value="CAJ1376045.1"/>
    <property type="molecule type" value="Genomic_DNA"/>
</dbReference>
<feature type="transmembrane region" description="Helical" evidence="1">
    <location>
        <begin position="60"/>
        <end position="85"/>
    </location>
</feature>
<keyword evidence="1" id="KW-1133">Transmembrane helix</keyword>
<organism evidence="2 3">
    <name type="scientific">Effrenium voratum</name>
    <dbReference type="NCBI Taxonomy" id="2562239"/>
    <lineage>
        <taxon>Eukaryota</taxon>
        <taxon>Sar</taxon>
        <taxon>Alveolata</taxon>
        <taxon>Dinophyceae</taxon>
        <taxon>Suessiales</taxon>
        <taxon>Symbiodiniaceae</taxon>
        <taxon>Effrenium</taxon>
    </lineage>
</organism>
<name>A0AA36HWF7_9DINO</name>
<keyword evidence="3" id="KW-1185">Reference proteome</keyword>
<gene>
    <name evidence="2" type="ORF">EVOR1521_LOCUS5199</name>
</gene>
<feature type="transmembrane region" description="Helical" evidence="1">
    <location>
        <begin position="91"/>
        <end position="113"/>
    </location>
</feature>
<keyword evidence="1" id="KW-0812">Transmembrane</keyword>
<evidence type="ECO:0000313" key="3">
    <source>
        <dbReference type="Proteomes" id="UP001178507"/>
    </source>
</evidence>
<comment type="caution">
    <text evidence="2">The sequence shown here is derived from an EMBL/GenBank/DDBJ whole genome shotgun (WGS) entry which is preliminary data.</text>
</comment>
<sequence>MVGSSVLFGAPVFYSSRGFGYMIMDVTKMPLSVILASLCAMRAWLIIISRCPCLAASRTFTWLLPLAFMWYPIAFLFVWHAALLLMKGSVVVVPMTVVYFAMVSLGVGITAALNRCKCRSGG</sequence>
<reference evidence="2" key="1">
    <citation type="submission" date="2023-08" db="EMBL/GenBank/DDBJ databases">
        <authorList>
            <person name="Chen Y."/>
            <person name="Shah S."/>
            <person name="Dougan E. K."/>
            <person name="Thang M."/>
            <person name="Chan C."/>
        </authorList>
    </citation>
    <scope>NUCLEOTIDE SEQUENCE</scope>
</reference>